<dbReference type="AlphaFoldDB" id="A0AAV9PBV3"/>
<dbReference type="PANTHER" id="PTHR23502">
    <property type="entry name" value="MAJOR FACILITATOR SUPERFAMILY"/>
    <property type="match status" value="1"/>
</dbReference>
<dbReference type="Proteomes" id="UP001337655">
    <property type="component" value="Unassembled WGS sequence"/>
</dbReference>
<reference evidence="8 9" key="1">
    <citation type="submission" date="2023-08" db="EMBL/GenBank/DDBJ databases">
        <title>Black Yeasts Isolated from many extreme environments.</title>
        <authorList>
            <person name="Coleine C."/>
            <person name="Stajich J.E."/>
            <person name="Selbmann L."/>
        </authorList>
    </citation>
    <scope>NUCLEOTIDE SEQUENCE [LARGE SCALE GENOMIC DNA]</scope>
    <source>
        <strain evidence="8 9">CCFEE 5935</strain>
    </source>
</reference>
<feature type="transmembrane region" description="Helical" evidence="6">
    <location>
        <begin position="311"/>
        <end position="337"/>
    </location>
</feature>
<evidence type="ECO:0000256" key="3">
    <source>
        <dbReference type="ARBA" id="ARBA00022989"/>
    </source>
</evidence>
<evidence type="ECO:0000259" key="7">
    <source>
        <dbReference type="PROSITE" id="PS50850"/>
    </source>
</evidence>
<feature type="transmembrane region" description="Helical" evidence="6">
    <location>
        <begin position="500"/>
        <end position="521"/>
    </location>
</feature>
<dbReference type="PROSITE" id="PS50850">
    <property type="entry name" value="MFS"/>
    <property type="match status" value="1"/>
</dbReference>
<dbReference type="Pfam" id="PF07690">
    <property type="entry name" value="MFS_1"/>
    <property type="match status" value="1"/>
</dbReference>
<dbReference type="InterPro" id="IPR020846">
    <property type="entry name" value="MFS_dom"/>
</dbReference>
<feature type="transmembrane region" description="Helical" evidence="6">
    <location>
        <begin position="438"/>
        <end position="458"/>
    </location>
</feature>
<evidence type="ECO:0000256" key="5">
    <source>
        <dbReference type="SAM" id="MobiDB-lite"/>
    </source>
</evidence>
<dbReference type="InterPro" id="IPR036259">
    <property type="entry name" value="MFS_trans_sf"/>
</dbReference>
<evidence type="ECO:0000313" key="9">
    <source>
        <dbReference type="Proteomes" id="UP001337655"/>
    </source>
</evidence>
<feature type="transmembrane region" description="Helical" evidence="6">
    <location>
        <begin position="108"/>
        <end position="128"/>
    </location>
</feature>
<evidence type="ECO:0000256" key="4">
    <source>
        <dbReference type="ARBA" id="ARBA00023136"/>
    </source>
</evidence>
<name>A0AAV9PBV3_9PEZI</name>
<dbReference type="RefSeq" id="XP_064658940.1">
    <property type="nucleotide sequence ID" value="XM_064802815.1"/>
</dbReference>
<keyword evidence="2 6" id="KW-0812">Transmembrane</keyword>
<feature type="transmembrane region" description="Helical" evidence="6">
    <location>
        <begin position="357"/>
        <end position="384"/>
    </location>
</feature>
<dbReference type="EMBL" id="JAVRRT010000008">
    <property type="protein sequence ID" value="KAK5169594.1"/>
    <property type="molecule type" value="Genomic_DNA"/>
</dbReference>
<protein>
    <recommendedName>
        <fullName evidence="7">Major facilitator superfamily (MFS) profile domain-containing protein</fullName>
    </recommendedName>
</protein>
<feature type="transmembrane region" description="Helical" evidence="6">
    <location>
        <begin position="137"/>
        <end position="158"/>
    </location>
</feature>
<feature type="transmembrane region" description="Helical" evidence="6">
    <location>
        <begin position="170"/>
        <end position="189"/>
    </location>
</feature>
<feature type="transmembrane region" description="Helical" evidence="6">
    <location>
        <begin position="67"/>
        <end position="88"/>
    </location>
</feature>
<evidence type="ECO:0000256" key="1">
    <source>
        <dbReference type="ARBA" id="ARBA00004141"/>
    </source>
</evidence>
<comment type="subcellular location">
    <subcellularLocation>
        <location evidence="1">Membrane</location>
        <topology evidence="1">Multi-pass membrane protein</topology>
    </subcellularLocation>
</comment>
<keyword evidence="9" id="KW-1185">Reference proteome</keyword>
<keyword evidence="4 6" id="KW-0472">Membrane</keyword>
<organism evidence="8 9">
    <name type="scientific">Saxophila tyrrhenica</name>
    <dbReference type="NCBI Taxonomy" id="1690608"/>
    <lineage>
        <taxon>Eukaryota</taxon>
        <taxon>Fungi</taxon>
        <taxon>Dikarya</taxon>
        <taxon>Ascomycota</taxon>
        <taxon>Pezizomycotina</taxon>
        <taxon>Dothideomycetes</taxon>
        <taxon>Dothideomycetidae</taxon>
        <taxon>Mycosphaerellales</taxon>
        <taxon>Extremaceae</taxon>
        <taxon>Saxophila</taxon>
    </lineage>
</organism>
<feature type="transmembrane region" description="Helical" evidence="6">
    <location>
        <begin position="196"/>
        <end position="219"/>
    </location>
</feature>
<feature type="domain" description="Major facilitator superfamily (MFS) profile" evidence="7">
    <location>
        <begin position="69"/>
        <end position="546"/>
    </location>
</feature>
<comment type="caution">
    <text evidence="8">The sequence shown here is derived from an EMBL/GenBank/DDBJ whole genome shotgun (WGS) entry which is preliminary data.</text>
</comment>
<dbReference type="GO" id="GO:0022857">
    <property type="term" value="F:transmembrane transporter activity"/>
    <property type="evidence" value="ECO:0007669"/>
    <property type="project" value="InterPro"/>
</dbReference>
<evidence type="ECO:0000256" key="6">
    <source>
        <dbReference type="SAM" id="Phobius"/>
    </source>
</evidence>
<feature type="compositionally biased region" description="Polar residues" evidence="5">
    <location>
        <begin position="27"/>
        <end position="55"/>
    </location>
</feature>
<evidence type="ECO:0000256" key="2">
    <source>
        <dbReference type="ARBA" id="ARBA00022692"/>
    </source>
</evidence>
<dbReference type="SUPFAM" id="SSF103473">
    <property type="entry name" value="MFS general substrate transporter"/>
    <property type="match status" value="1"/>
</dbReference>
<dbReference type="GeneID" id="89926912"/>
<dbReference type="PANTHER" id="PTHR23502:SF29">
    <property type="entry name" value="TRANSPORTER, PUTATIVE (AFU_ORTHOLOGUE AFUA_6G06680)-RELATED"/>
    <property type="match status" value="1"/>
</dbReference>
<evidence type="ECO:0000313" key="8">
    <source>
        <dbReference type="EMBL" id="KAK5169594.1"/>
    </source>
</evidence>
<dbReference type="InterPro" id="IPR011701">
    <property type="entry name" value="MFS"/>
</dbReference>
<feature type="transmembrane region" description="Helical" evidence="6">
    <location>
        <begin position="225"/>
        <end position="245"/>
    </location>
</feature>
<sequence length="546" mass="59627">MALGILEDHALPHVPGTVHLEEVDSSAHPSSTGNLKHGTGSSSGIVLAPQPSSDPNDPLNWSYGKKLTIVAILMFGAFIMPSTFGPLLSAGTAVVAVELDVSITEVTVLSGYQLLVAGAWGPFVSAFGRKYGKRPQFLFGSLTGLIGTIICSASGTSYSTLRAGRVVQGFAFSAYESLVFSTVADLFFVHERGAYISFFGFALASVSNLASVVCGPITNSLGWKYLFHILDACLGFQLLLVFFFVPETAYERSESLEIDRNAVDSYEEKASSVNVEKIEGRRNTDSSTLRAKKTYWQSLAIWTGVHSDENLLALLAAPLLVNLNLAALWMVVVTGMLSSFYVSQSFVAAQIFAFPPYSLSAAGVGFLFVGPFLGGLLGSIVLALTMDRLILWCTKRNNGIYEPEFRLLPVGFGLIGGVGVVAYAYVLQERGNLYVASFLWGLGLFGIIFILTPANSYVVDAYRDLSSEMFIANMMFKNFLFFGYSYFVNNWTATKGPGEVFYVWGGLTFALALTTIPLYIYGKRYRSYWHRHNLLEKLGMRTHAEM</sequence>
<gene>
    <name evidence="8" type="ORF">LTR77_005571</name>
</gene>
<feature type="transmembrane region" description="Helical" evidence="6">
    <location>
        <begin position="470"/>
        <end position="488"/>
    </location>
</feature>
<keyword evidence="3 6" id="KW-1133">Transmembrane helix</keyword>
<dbReference type="GO" id="GO:0005886">
    <property type="term" value="C:plasma membrane"/>
    <property type="evidence" value="ECO:0007669"/>
    <property type="project" value="TreeGrafter"/>
</dbReference>
<feature type="region of interest" description="Disordered" evidence="5">
    <location>
        <begin position="23"/>
        <end position="55"/>
    </location>
</feature>
<feature type="transmembrane region" description="Helical" evidence="6">
    <location>
        <begin position="405"/>
        <end position="426"/>
    </location>
</feature>
<proteinExistence type="predicted"/>
<accession>A0AAV9PBV3</accession>
<dbReference type="Gene3D" id="1.20.1250.20">
    <property type="entry name" value="MFS general substrate transporter like domains"/>
    <property type="match status" value="1"/>
</dbReference>